<evidence type="ECO:0000313" key="1">
    <source>
        <dbReference type="EMBL" id="PLO63416.1"/>
    </source>
</evidence>
<gene>
    <name evidence="1" type="ORF">CWN49_27850</name>
</gene>
<name>A0A2J5PBI4_9ENTR</name>
<organism evidence="1 2">
    <name type="scientific">Klebsiella michiganensis</name>
    <dbReference type="NCBI Taxonomy" id="1134687"/>
    <lineage>
        <taxon>Bacteria</taxon>
        <taxon>Pseudomonadati</taxon>
        <taxon>Pseudomonadota</taxon>
        <taxon>Gammaproteobacteria</taxon>
        <taxon>Enterobacterales</taxon>
        <taxon>Enterobacteriaceae</taxon>
        <taxon>Klebsiella/Raoultella group</taxon>
        <taxon>Klebsiella</taxon>
    </lineage>
</organism>
<reference evidence="1 2" key="2">
    <citation type="submission" date="2018-01" db="EMBL/GenBank/DDBJ databases">
        <title>Genomic study of Klebsiella pneumoniae.</title>
        <authorList>
            <person name="Yang Y."/>
            <person name="Bicalho R."/>
        </authorList>
    </citation>
    <scope>NUCLEOTIDE SEQUENCE [LARGE SCALE GENOMIC DNA]</scope>
    <source>
        <strain evidence="1 2">A10</strain>
    </source>
</reference>
<dbReference type="EMBL" id="PIDR01001226">
    <property type="protein sequence ID" value="PLO63416.1"/>
    <property type="molecule type" value="Genomic_DNA"/>
</dbReference>
<protein>
    <submittedName>
        <fullName evidence="1">Uncharacterized protein</fullName>
    </submittedName>
</protein>
<reference evidence="1 2" key="1">
    <citation type="submission" date="2017-11" db="EMBL/GenBank/DDBJ databases">
        <authorList>
            <person name="Han C.G."/>
        </authorList>
    </citation>
    <scope>NUCLEOTIDE SEQUENCE [LARGE SCALE GENOMIC DNA]</scope>
    <source>
        <strain evidence="1 2">A10</strain>
    </source>
</reference>
<proteinExistence type="predicted"/>
<dbReference type="AlphaFoldDB" id="A0A2J5PBI4"/>
<evidence type="ECO:0000313" key="2">
    <source>
        <dbReference type="Proteomes" id="UP000234667"/>
    </source>
</evidence>
<comment type="caution">
    <text evidence="1">The sequence shown here is derived from an EMBL/GenBank/DDBJ whole genome shotgun (WGS) entry which is preliminary data.</text>
</comment>
<dbReference type="Proteomes" id="UP000234667">
    <property type="component" value="Unassembled WGS sequence"/>
</dbReference>
<accession>A0A2J5PBI4</accession>
<sequence length="369" mass="38308">MTTILVKDALRTAIEAASGGKQTVLYTPKGQPTFVNIIPKVNIDTINPALGITGVHPAFKSGDKEIPQLYIGTYQGAIVNGELLSLPNVDPNARNTTLNAAISAAKAIGSTWHVMTNAEFSLLQAQAISKGFNPHGQNTIAGFNSTGEHGRRLDGKAPGEAGDRYIYTGSGPVSFRHDGNFSGISDIVGNLWERTPGARVVPGGEIQVYGKGNEAAAAGADIFSTSDTSAGWYAFDATTGELIPATFSGSLAGGDYVPTTVNSVRVKASATGLAANEFFFGSWASVTVQPTSTLPAAVKSAMELHGLWPTITGAGIARGGETAQYTPSATSAIHPLRSLSGIFQFGFVGSPVTVVSEQGVRPVYYSPLS</sequence>